<dbReference type="PANTHER" id="PTHR10241">
    <property type="entry name" value="LETHAL 2 GIANT LARVAE PROTEIN"/>
    <property type="match status" value="1"/>
</dbReference>
<sequence>MDFLRLKQSGIQRDFTGTLADAPEVFSLDEVAKFGLKSTISTLAFDPVQSLLAVGVYQNDNALGEVHVFGQKRVHVTFHLPRKASVKTLQLCDSKVIVLDSKNDITIFDLSEPAAPGLGYSPPGVVTAMRSDPCLDWLFLGLQTGEVIAYDLDREVLSPLRIPNFWRERAPKARSLPVASLALHPKDAGTLLIAYSEGAVIYSFKLGVVNQWLEFSLPPGAPGADTELAMIRTLRKPAITHALWHPTGTFVCTTHEDSVMVFWNPKDGSVVQARTLEDAGVHLPGGELPGGGAGKGISIRQPVFRVAWCSTSNPDDTSILIAGGGSMTMPSKGITMLDLGPTPNMLTSSAQVVAEHLGSPRRQRILPTPTQHDVVEFCVIPRTTPHYGGGHDPVAIVALLANGELFTLRFPDGTPISPAPLLNPSLVMQHPFATRVDVSAINRQRWLSMVRPRRQQGKEIIVGGVEHVKPLRRYENRTIVQSSHPNGTVRIWDIGHADEIENDVMWEIDAARVLQRPLDLQVACVSMAGSSAETAVGMESGEVVVFRWAKNTFFGQAPPEVPTSPVTSEGVRDVRMYADPEIKEGLIPACVLDQKCGSVAALKMSDVGFCAVAYQTGHLCILDMRGPAVIYHQPLSSLTSKESKRSSVSFRKSAQATSVAEKATCLEFGVMTLEGDGICPVLRTVTIANSYRILLHRPLRFTCIFVGSNHVSDTSIISLTPLNSDSGRRTWASPQAVANLREGIKTPGVIVAVSTTETKIFKPPTTRGASKSWGDEATATAAAVCELENYGICLSVLTSAGLLQNYSLPGLKLIGDPISLRHVFDTARIDHAKVLESGHVLGFTAEHECALVYQWGTGERLDARPKDTLYNPSTPPLPRPTISNLQWLAGTQFLSIPDLDLLIGGPDRPMSRKQQLAERAAAQAEKGAQRAAAVASSSAAASSSGGGEGVFAGMAKSMKERTEKLSFTTDTMDRLEESSASFAEDVSKFVSQQKRKALLGGLTGKWF</sequence>
<dbReference type="InterPro" id="IPR015943">
    <property type="entry name" value="WD40/YVTN_repeat-like_dom_sf"/>
</dbReference>
<evidence type="ECO:0000259" key="1">
    <source>
        <dbReference type="Pfam" id="PF08596"/>
    </source>
</evidence>
<dbReference type="GO" id="GO:0005737">
    <property type="term" value="C:cytoplasm"/>
    <property type="evidence" value="ECO:0007669"/>
    <property type="project" value="TreeGrafter"/>
</dbReference>
<protein>
    <submittedName>
        <fullName evidence="2">Lethal giant larvae like, C-terminal-domain-containing protein</fullName>
    </submittedName>
</protein>
<dbReference type="GO" id="GO:0045159">
    <property type="term" value="F:myosin II binding"/>
    <property type="evidence" value="ECO:0007669"/>
    <property type="project" value="TreeGrafter"/>
</dbReference>
<feature type="domain" description="Lethal giant larvae (Lgl)-like C-terminal" evidence="1">
    <location>
        <begin position="520"/>
        <end position="911"/>
    </location>
</feature>
<comment type="caution">
    <text evidence="2">The sequence shown here is derived from an EMBL/GenBank/DDBJ whole genome shotgun (WGS) entry which is preliminary data.</text>
</comment>
<dbReference type="SUPFAM" id="SSF50978">
    <property type="entry name" value="WD40 repeat-like"/>
    <property type="match status" value="1"/>
</dbReference>
<evidence type="ECO:0000313" key="2">
    <source>
        <dbReference type="EMBL" id="KAA8913927.1"/>
    </source>
</evidence>
<evidence type="ECO:0000313" key="3">
    <source>
        <dbReference type="Proteomes" id="UP000326924"/>
    </source>
</evidence>
<dbReference type="GO" id="GO:0005096">
    <property type="term" value="F:GTPase activator activity"/>
    <property type="evidence" value="ECO:0007669"/>
    <property type="project" value="TreeGrafter"/>
</dbReference>
<dbReference type="InterPro" id="IPR013905">
    <property type="entry name" value="Lgl_C_dom"/>
</dbReference>
<dbReference type="Proteomes" id="UP000326924">
    <property type="component" value="Unassembled WGS sequence"/>
</dbReference>
<dbReference type="Gene3D" id="2.130.10.10">
    <property type="entry name" value="YVTN repeat-like/Quinoprotein amine dehydrogenase"/>
    <property type="match status" value="1"/>
</dbReference>
<dbReference type="InterPro" id="IPR036322">
    <property type="entry name" value="WD40_repeat_dom_sf"/>
</dbReference>
<reference evidence="2 3" key="1">
    <citation type="submission" date="2019-09" db="EMBL/GenBank/DDBJ databases">
        <title>Draft genome of the ectomycorrhizal ascomycete Sphaerosporella brunnea.</title>
        <authorList>
            <consortium name="DOE Joint Genome Institute"/>
            <person name="Benucci G.M."/>
            <person name="Marozzi G."/>
            <person name="Antonielli L."/>
            <person name="Sanchez S."/>
            <person name="Marco P."/>
            <person name="Wang X."/>
            <person name="Falini L.B."/>
            <person name="Barry K."/>
            <person name="Haridas S."/>
            <person name="Lipzen A."/>
            <person name="Labutti K."/>
            <person name="Grigoriev I.V."/>
            <person name="Murat C."/>
            <person name="Martin F."/>
            <person name="Albertini E."/>
            <person name="Donnini D."/>
            <person name="Bonito G."/>
        </authorList>
    </citation>
    <scope>NUCLEOTIDE SEQUENCE [LARGE SCALE GENOMIC DNA]</scope>
    <source>
        <strain evidence="2 3">Sb_GMNB300</strain>
    </source>
</reference>
<dbReference type="InParanoid" id="A0A5J5F997"/>
<dbReference type="GO" id="GO:0005886">
    <property type="term" value="C:plasma membrane"/>
    <property type="evidence" value="ECO:0007669"/>
    <property type="project" value="TreeGrafter"/>
</dbReference>
<keyword evidence="3" id="KW-1185">Reference proteome</keyword>
<proteinExistence type="predicted"/>
<dbReference type="Pfam" id="PF08596">
    <property type="entry name" value="Lgl_C"/>
    <property type="match status" value="1"/>
</dbReference>
<dbReference type="EMBL" id="VXIS01000011">
    <property type="protein sequence ID" value="KAA8913927.1"/>
    <property type="molecule type" value="Genomic_DNA"/>
</dbReference>
<gene>
    <name evidence="2" type="ORF">FN846DRAFT_984736</name>
</gene>
<dbReference type="FunCoup" id="A0A5J5F997">
    <property type="interactions" value="139"/>
</dbReference>
<accession>A0A5J5F997</accession>
<name>A0A5J5F997_9PEZI</name>
<dbReference type="AlphaFoldDB" id="A0A5J5F997"/>
<dbReference type="PANTHER" id="PTHR10241:SF25">
    <property type="entry name" value="TOMOSYN, ISOFORM C"/>
    <property type="match status" value="1"/>
</dbReference>
<organism evidence="2 3">
    <name type="scientific">Sphaerosporella brunnea</name>
    <dbReference type="NCBI Taxonomy" id="1250544"/>
    <lineage>
        <taxon>Eukaryota</taxon>
        <taxon>Fungi</taxon>
        <taxon>Dikarya</taxon>
        <taxon>Ascomycota</taxon>
        <taxon>Pezizomycotina</taxon>
        <taxon>Pezizomycetes</taxon>
        <taxon>Pezizales</taxon>
        <taxon>Pyronemataceae</taxon>
        <taxon>Sphaerosporella</taxon>
    </lineage>
</organism>
<dbReference type="GO" id="GO:0019905">
    <property type="term" value="F:syntaxin binding"/>
    <property type="evidence" value="ECO:0007669"/>
    <property type="project" value="TreeGrafter"/>
</dbReference>
<dbReference type="OrthoDB" id="19944at2759"/>
<dbReference type="GO" id="GO:0006887">
    <property type="term" value="P:exocytosis"/>
    <property type="evidence" value="ECO:0007669"/>
    <property type="project" value="TreeGrafter"/>
</dbReference>
<dbReference type="GO" id="GO:0006893">
    <property type="term" value="P:Golgi to plasma membrane transport"/>
    <property type="evidence" value="ECO:0007669"/>
    <property type="project" value="TreeGrafter"/>
</dbReference>